<comment type="caution">
    <text evidence="2">The sequence shown here is derived from an EMBL/GenBank/DDBJ whole genome shotgun (WGS) entry which is preliminary data.</text>
</comment>
<evidence type="ECO:0000259" key="1">
    <source>
        <dbReference type="PROSITE" id="PS50164"/>
    </source>
</evidence>
<dbReference type="InterPro" id="IPR000305">
    <property type="entry name" value="GIY-YIG_endonuc"/>
</dbReference>
<name>A0A4S1DRH7_9FLAO</name>
<dbReference type="Pfam" id="PF01541">
    <property type="entry name" value="GIY-YIG"/>
    <property type="match status" value="1"/>
</dbReference>
<gene>
    <name evidence="2" type="ORF">EM932_20190</name>
</gene>
<sequence>MAYIVYILYSQKRSRYYVSQTDNIKKRLERHNNGLVPSTKGGSPWQLMKTLEVASRSEALKLERKIKKRGAKRFIEDNQFGV</sequence>
<evidence type="ECO:0000313" key="2">
    <source>
        <dbReference type="EMBL" id="TGV00305.1"/>
    </source>
</evidence>
<dbReference type="CDD" id="cd10449">
    <property type="entry name" value="GIY-YIG_SLX1_like"/>
    <property type="match status" value="1"/>
</dbReference>
<proteinExistence type="predicted"/>
<dbReference type="SUPFAM" id="SSF82771">
    <property type="entry name" value="GIY-YIG endonuclease"/>
    <property type="match status" value="1"/>
</dbReference>
<organism evidence="2 3">
    <name type="scientific">Flavivirga rizhaonensis</name>
    <dbReference type="NCBI Taxonomy" id="2559571"/>
    <lineage>
        <taxon>Bacteria</taxon>
        <taxon>Pseudomonadati</taxon>
        <taxon>Bacteroidota</taxon>
        <taxon>Flavobacteriia</taxon>
        <taxon>Flavobacteriales</taxon>
        <taxon>Flavobacteriaceae</taxon>
        <taxon>Flavivirga</taxon>
    </lineage>
</organism>
<evidence type="ECO:0000313" key="3">
    <source>
        <dbReference type="Proteomes" id="UP000307602"/>
    </source>
</evidence>
<protein>
    <submittedName>
        <fullName evidence="2">GIY-YIG nuclease family protein</fullName>
    </submittedName>
</protein>
<dbReference type="PROSITE" id="PS50164">
    <property type="entry name" value="GIY_YIG"/>
    <property type="match status" value="1"/>
</dbReference>
<dbReference type="OrthoDB" id="1495241at2"/>
<dbReference type="Gene3D" id="3.40.1440.10">
    <property type="entry name" value="GIY-YIG endonuclease"/>
    <property type="match status" value="1"/>
</dbReference>
<dbReference type="AlphaFoldDB" id="A0A4S1DRH7"/>
<dbReference type="EMBL" id="SRSO01000048">
    <property type="protein sequence ID" value="TGV00305.1"/>
    <property type="molecule type" value="Genomic_DNA"/>
</dbReference>
<feature type="domain" description="GIY-YIG" evidence="1">
    <location>
        <begin position="1"/>
        <end position="76"/>
    </location>
</feature>
<dbReference type="RefSeq" id="WP_135879034.1">
    <property type="nucleotide sequence ID" value="NZ_SRSO01000048.1"/>
</dbReference>
<dbReference type="Proteomes" id="UP000307602">
    <property type="component" value="Unassembled WGS sequence"/>
</dbReference>
<reference evidence="2 3" key="1">
    <citation type="submission" date="2019-04" db="EMBL/GenBank/DDBJ databases">
        <authorList>
            <person name="Liu A."/>
        </authorList>
    </citation>
    <scope>NUCLEOTIDE SEQUENCE [LARGE SCALE GENOMIC DNA]</scope>
    <source>
        <strain evidence="2 3">RZ03</strain>
    </source>
</reference>
<dbReference type="InterPro" id="IPR035901">
    <property type="entry name" value="GIY-YIG_endonuc_sf"/>
</dbReference>
<keyword evidence="3" id="KW-1185">Reference proteome</keyword>
<accession>A0A4S1DRH7</accession>